<comment type="caution">
    <text evidence="3">The sequence shown here is derived from an EMBL/GenBank/DDBJ whole genome shotgun (WGS) entry which is preliminary data.</text>
</comment>
<dbReference type="PATRIC" id="fig|1420583.3.peg.4260"/>
<dbReference type="InterPro" id="IPR007712">
    <property type="entry name" value="RelE/ParE_toxin"/>
</dbReference>
<comment type="similarity">
    <text evidence="1">Belongs to the RelE toxin family.</text>
</comment>
<protein>
    <submittedName>
        <fullName evidence="3">Translation repressor RelE</fullName>
    </submittedName>
</protein>
<dbReference type="InterPro" id="IPR051803">
    <property type="entry name" value="TA_system_RelE-like_toxin"/>
</dbReference>
<evidence type="ECO:0000313" key="4">
    <source>
        <dbReference type="Proteomes" id="UP000052232"/>
    </source>
</evidence>
<evidence type="ECO:0000256" key="2">
    <source>
        <dbReference type="ARBA" id="ARBA00022649"/>
    </source>
</evidence>
<accession>A0A0J7XJD9</accession>
<dbReference type="NCBIfam" id="TIGR02385">
    <property type="entry name" value="RelE_StbE"/>
    <property type="match status" value="1"/>
</dbReference>
<dbReference type="EMBL" id="JACT01000007">
    <property type="protein sequence ID" value="KMS52126.1"/>
    <property type="molecule type" value="Genomic_DNA"/>
</dbReference>
<gene>
    <name evidence="3" type="ORF">V473_22235</name>
</gene>
<name>A0A0J7XJD9_9SPHN</name>
<dbReference type="AlphaFoldDB" id="A0A0J7XJD9"/>
<keyword evidence="2" id="KW-1277">Toxin-antitoxin system</keyword>
<dbReference type="Pfam" id="PF05016">
    <property type="entry name" value="ParE_toxin"/>
    <property type="match status" value="1"/>
</dbReference>
<dbReference type="Proteomes" id="UP000052232">
    <property type="component" value="Unassembled WGS sequence"/>
</dbReference>
<evidence type="ECO:0000256" key="1">
    <source>
        <dbReference type="ARBA" id="ARBA00006226"/>
    </source>
</evidence>
<dbReference type="STRING" id="1420583.V473_22235"/>
<organism evidence="3 4">
    <name type="scientific">Sphingobium cupriresistens LL01</name>
    <dbReference type="NCBI Taxonomy" id="1420583"/>
    <lineage>
        <taxon>Bacteria</taxon>
        <taxon>Pseudomonadati</taxon>
        <taxon>Pseudomonadota</taxon>
        <taxon>Alphaproteobacteria</taxon>
        <taxon>Sphingomonadales</taxon>
        <taxon>Sphingomonadaceae</taxon>
        <taxon>Sphingobium</taxon>
    </lineage>
</organism>
<dbReference type="Gene3D" id="3.30.2310.20">
    <property type="entry name" value="RelE-like"/>
    <property type="match status" value="1"/>
</dbReference>
<dbReference type="PANTHER" id="PTHR33755:SF6">
    <property type="entry name" value="PLASMID STABILIZATION SYSTEM PROTEIN"/>
    <property type="match status" value="1"/>
</dbReference>
<dbReference type="PANTHER" id="PTHR33755">
    <property type="entry name" value="TOXIN PARE1-RELATED"/>
    <property type="match status" value="1"/>
</dbReference>
<reference evidence="3 4" key="1">
    <citation type="journal article" date="2015" name="G3 (Bethesda)">
        <title>Insights into Ongoing Evolution of the Hexachlorocyclohexane Catabolic Pathway from Comparative Genomics of Ten Sphingomonadaceae Strains.</title>
        <authorList>
            <person name="Pearce S.L."/>
            <person name="Oakeshott J.G."/>
            <person name="Pandey G."/>
        </authorList>
    </citation>
    <scope>NUCLEOTIDE SEQUENCE [LARGE SCALE GENOMIC DNA]</scope>
    <source>
        <strain evidence="3 4">LL01</strain>
    </source>
</reference>
<keyword evidence="4" id="KW-1185">Reference proteome</keyword>
<dbReference type="RefSeq" id="WP_066609131.1">
    <property type="nucleotide sequence ID" value="NZ_KQ130438.1"/>
</dbReference>
<sequence length="95" mass="11125">MRLRWTADAVRDRDAIYDYVEARSPRAAIRLDTLFSQRAADLSRLPAMGRPGRVPGTRELIAHRNYILVYDLTDTDVRILRLLHAARLWPPQERR</sequence>
<evidence type="ECO:0000313" key="3">
    <source>
        <dbReference type="EMBL" id="KMS52126.1"/>
    </source>
</evidence>
<dbReference type="InterPro" id="IPR035093">
    <property type="entry name" value="RelE/ParE_toxin_dom_sf"/>
</dbReference>
<proteinExistence type="inferred from homology"/>